<organism evidence="2 3">
    <name type="scientific">Candidatus Korobacter versatilis</name>
    <dbReference type="NCBI Taxonomy" id="658062"/>
    <lineage>
        <taxon>Bacteria</taxon>
        <taxon>Pseudomonadati</taxon>
        <taxon>Acidobacteriota</taxon>
        <taxon>Terriglobia</taxon>
        <taxon>Terriglobales</taxon>
        <taxon>Candidatus Korobacteraceae</taxon>
        <taxon>Candidatus Korobacter</taxon>
    </lineage>
</organism>
<evidence type="ECO:0000256" key="1">
    <source>
        <dbReference type="SAM" id="SignalP"/>
    </source>
</evidence>
<keyword evidence="1" id="KW-0732">Signal</keyword>
<feature type="chain" id="PRO_5037714472" evidence="1">
    <location>
        <begin position="20"/>
        <end position="632"/>
    </location>
</feature>
<dbReference type="Proteomes" id="UP000779809">
    <property type="component" value="Unassembled WGS sequence"/>
</dbReference>
<reference evidence="2" key="1">
    <citation type="submission" date="2020-07" db="EMBL/GenBank/DDBJ databases">
        <title>Huge and variable diversity of episymbiotic CPR bacteria and DPANN archaea in groundwater ecosystems.</title>
        <authorList>
            <person name="He C.Y."/>
            <person name="Keren R."/>
            <person name="Whittaker M."/>
            <person name="Farag I.F."/>
            <person name="Doudna J."/>
            <person name="Cate J.H.D."/>
            <person name="Banfield J.F."/>
        </authorList>
    </citation>
    <scope>NUCLEOTIDE SEQUENCE</scope>
    <source>
        <strain evidence="2">NC_groundwater_580_Pr5_B-0.1um_64_19</strain>
    </source>
</reference>
<name>A0A932A9A0_9BACT</name>
<proteinExistence type="predicted"/>
<evidence type="ECO:0000313" key="3">
    <source>
        <dbReference type="Proteomes" id="UP000779809"/>
    </source>
</evidence>
<comment type="caution">
    <text evidence="2">The sequence shown here is derived from an EMBL/GenBank/DDBJ whole genome shotgun (WGS) entry which is preliminary data.</text>
</comment>
<gene>
    <name evidence="2" type="ORF">HYX28_06465</name>
</gene>
<feature type="signal peptide" evidence="1">
    <location>
        <begin position="1"/>
        <end position="19"/>
    </location>
</feature>
<protein>
    <submittedName>
        <fullName evidence="2">Uncharacterized protein</fullName>
    </submittedName>
</protein>
<accession>A0A932A9A0</accession>
<dbReference type="AlphaFoldDB" id="A0A932A9A0"/>
<dbReference type="EMBL" id="JACPNR010000008">
    <property type="protein sequence ID" value="MBI2678406.1"/>
    <property type="molecule type" value="Genomic_DNA"/>
</dbReference>
<sequence length="632" mass="70349">MRWAAVLFFHLMLAGLMYPQGPQPADQKKKVDLTDTWSFPSWGDAEVTQQGERVTLKTKTGRIFEGTLKGDQLELHHKLQFDETRRRLPAPVREQLVGQDVTLTGTLDAEGQVVEGSYHDLDPQWEVQDGVYRITGYDRGESPMKMRRKGCGKQAIAIPAGFGGKGKQITGLHWKMTAAISDDQGITMHDVSLGARYMANAMDMWGFRLEAIQPAKICQLKPDSDDAVCRSKLIAFQTSTDSEKLVVEGTYAVDHIPKGSSNCLYVTQRYEFSRDYDPVKESQNRCEPFGVVPCARFRPKLSYKFVPEEDKDEKEFKVVTVQRLHLLVDGRAVNSAMLTHDVDGMVSAGMNVHPIDQGVLPSPVEILGGNPLDTPRRATVIRDGLAVDGAPDNFHQTWKDSVELPTVLSPGCPECVHIHWRWSSNVAKVKGLFPELGDGTALIPAGSKQTVAIFVTGHQAGGMKYNSPILYYMGESTAKEETFFTHGGWYSWGVDLLANAWGGRLVAGPKQLPLGSGSMEPESVNGYTFHPGEEVTFTFRETRPATFDRFRIALPKGPSVKTFELLVANLPDGPFRSLGTFETKPKLWDQYQDFSFTQVTATYLKVRLVSAHYNERTIKLRPFQLPGIVSSE</sequence>
<evidence type="ECO:0000313" key="2">
    <source>
        <dbReference type="EMBL" id="MBI2678406.1"/>
    </source>
</evidence>